<comment type="similarity">
    <text evidence="6">Belongs to the ThrE exporter (TC 2.A.79) family.</text>
</comment>
<feature type="transmembrane region" description="Helical" evidence="7">
    <location>
        <begin position="196"/>
        <end position="215"/>
    </location>
</feature>
<organism evidence="9 10">
    <name type="scientific">Psychromonas aquatilis</name>
    <dbReference type="NCBI Taxonomy" id="2005072"/>
    <lineage>
        <taxon>Bacteria</taxon>
        <taxon>Pseudomonadati</taxon>
        <taxon>Pseudomonadota</taxon>
        <taxon>Gammaproteobacteria</taxon>
        <taxon>Alteromonadales</taxon>
        <taxon>Psychromonadaceae</taxon>
        <taxon>Psychromonas</taxon>
    </lineage>
</organism>
<dbReference type="InterPro" id="IPR050539">
    <property type="entry name" value="ThrE_Dicarb/AminoAcid_Exp"/>
</dbReference>
<keyword evidence="2" id="KW-1003">Cell membrane</keyword>
<dbReference type="EMBL" id="JBAKAZ010000019">
    <property type="protein sequence ID" value="MEL0629311.1"/>
    <property type="molecule type" value="Genomic_DNA"/>
</dbReference>
<keyword evidence="10" id="KW-1185">Reference proteome</keyword>
<feature type="domain" description="Threonine/serine exporter-like N-terminal" evidence="8">
    <location>
        <begin position="13"/>
        <end position="250"/>
    </location>
</feature>
<reference evidence="9 10" key="1">
    <citation type="submission" date="2024-02" db="EMBL/GenBank/DDBJ databases">
        <title>Bacteria isolated from the canopy kelp, Nereocystis luetkeana.</title>
        <authorList>
            <person name="Pfister C.A."/>
            <person name="Younker I.T."/>
            <person name="Light S.H."/>
        </authorList>
    </citation>
    <scope>NUCLEOTIDE SEQUENCE [LARGE SCALE GENOMIC DNA]</scope>
    <source>
        <strain evidence="9 10">TI.1.05</strain>
    </source>
</reference>
<evidence type="ECO:0000259" key="8">
    <source>
        <dbReference type="Pfam" id="PF06738"/>
    </source>
</evidence>
<evidence type="ECO:0000256" key="6">
    <source>
        <dbReference type="ARBA" id="ARBA00034125"/>
    </source>
</evidence>
<protein>
    <submittedName>
        <fullName evidence="9">Threonine/serine exporter family protein</fullName>
    </submittedName>
</protein>
<evidence type="ECO:0000313" key="10">
    <source>
        <dbReference type="Proteomes" id="UP001369082"/>
    </source>
</evidence>
<dbReference type="Proteomes" id="UP001369082">
    <property type="component" value="Unassembled WGS sequence"/>
</dbReference>
<evidence type="ECO:0000256" key="2">
    <source>
        <dbReference type="ARBA" id="ARBA00022475"/>
    </source>
</evidence>
<dbReference type="InterPro" id="IPR010619">
    <property type="entry name" value="ThrE-like_N"/>
</dbReference>
<keyword evidence="5 7" id="KW-0472">Membrane</keyword>
<dbReference type="Pfam" id="PF06738">
    <property type="entry name" value="ThrE"/>
    <property type="match status" value="1"/>
</dbReference>
<feature type="transmembrane region" description="Helical" evidence="7">
    <location>
        <begin position="168"/>
        <end position="190"/>
    </location>
</feature>
<keyword evidence="3 7" id="KW-0812">Transmembrane</keyword>
<dbReference type="RefSeq" id="WP_341597320.1">
    <property type="nucleotide sequence ID" value="NZ_JBAKAZ010000019.1"/>
</dbReference>
<feature type="transmembrane region" description="Helical" evidence="7">
    <location>
        <begin position="117"/>
        <end position="135"/>
    </location>
</feature>
<accession>A0ABU9GPU4</accession>
<name>A0ABU9GPU4_9GAMM</name>
<evidence type="ECO:0000256" key="4">
    <source>
        <dbReference type="ARBA" id="ARBA00022989"/>
    </source>
</evidence>
<dbReference type="PANTHER" id="PTHR34390">
    <property type="entry name" value="UPF0442 PROTEIN YJJB-RELATED"/>
    <property type="match status" value="1"/>
</dbReference>
<feature type="transmembrane region" description="Helical" evidence="7">
    <location>
        <begin position="141"/>
        <end position="156"/>
    </location>
</feature>
<comment type="subcellular location">
    <subcellularLocation>
        <location evidence="1">Cell membrane</location>
        <topology evidence="1">Multi-pass membrane protein</topology>
    </subcellularLocation>
</comment>
<evidence type="ECO:0000256" key="3">
    <source>
        <dbReference type="ARBA" id="ARBA00022692"/>
    </source>
</evidence>
<comment type="caution">
    <text evidence="9">The sequence shown here is derived from an EMBL/GenBank/DDBJ whole genome shotgun (WGS) entry which is preliminary data.</text>
</comment>
<evidence type="ECO:0000256" key="7">
    <source>
        <dbReference type="SAM" id="Phobius"/>
    </source>
</evidence>
<evidence type="ECO:0000256" key="1">
    <source>
        <dbReference type="ARBA" id="ARBA00004651"/>
    </source>
</evidence>
<proteinExistence type="inferred from homology"/>
<keyword evidence="4 7" id="KW-1133">Transmembrane helix</keyword>
<dbReference type="PANTHER" id="PTHR34390:SF2">
    <property type="entry name" value="SUCCINATE TRANSPORTER SUBUNIT YJJP-RELATED"/>
    <property type="match status" value="1"/>
</dbReference>
<feature type="transmembrane region" description="Helical" evidence="7">
    <location>
        <begin position="227"/>
        <end position="257"/>
    </location>
</feature>
<sequence>MSLSREAQTELTRVAVYAGQILHQHGAESRVIEQTVQRIGIALGADSVELSLSPDAIVITSLFDGHCITTTRRCYDRGINMHMVCEVLRICVMAEKQLLDTKEVNKRLKRLKPFKHNRWLVVLMVAFSCASFSHFFGGDRGVYWLTFVAAGLTMLLRQELAHRHHNPFINFSIAAFIATSIASLGVIFEIGDNPQIAMAASVLLLVPGFPLINAVSDMLKGHINMGIARWVFATLLTVSVSIGIVASMTLTGVSGWIN</sequence>
<gene>
    <name evidence="9" type="ORF">V6256_06795</name>
</gene>
<evidence type="ECO:0000313" key="9">
    <source>
        <dbReference type="EMBL" id="MEL0629311.1"/>
    </source>
</evidence>
<evidence type="ECO:0000256" key="5">
    <source>
        <dbReference type="ARBA" id="ARBA00023136"/>
    </source>
</evidence>